<dbReference type="PROSITE" id="PS51462">
    <property type="entry name" value="NUDIX"/>
    <property type="match status" value="1"/>
</dbReference>
<proteinExistence type="inferred from homology"/>
<dbReference type="Gene3D" id="3.90.79.10">
    <property type="entry name" value="Nucleoside Triphosphate Pyrophosphohydrolase"/>
    <property type="match status" value="1"/>
</dbReference>
<dbReference type="PROSITE" id="PS00893">
    <property type="entry name" value="NUDIX_BOX"/>
    <property type="match status" value="1"/>
</dbReference>
<keyword evidence="4 7" id="KW-0378">Hydrolase</keyword>
<protein>
    <recommendedName>
        <fullName evidence="2">NAD(+) diphosphatase</fullName>
        <ecNumber evidence="2">3.6.1.22</ecNumber>
    </recommendedName>
</protein>
<keyword evidence="5" id="KW-0460">Magnesium</keyword>
<organism evidence="9 10">
    <name type="scientific">SAR92 clade bacterium</name>
    <dbReference type="NCBI Taxonomy" id="2315479"/>
    <lineage>
        <taxon>Bacteria</taxon>
        <taxon>Pseudomonadati</taxon>
        <taxon>Pseudomonadota</taxon>
        <taxon>Gammaproteobacteria</taxon>
        <taxon>Cellvibrionales</taxon>
        <taxon>Porticoccaceae</taxon>
        <taxon>SAR92 clade</taxon>
    </lineage>
</organism>
<dbReference type="EMBL" id="SHBO01000060">
    <property type="protein sequence ID" value="RZO04106.1"/>
    <property type="molecule type" value="Genomic_DNA"/>
</dbReference>
<dbReference type="GO" id="GO:0016787">
    <property type="term" value="F:hydrolase activity"/>
    <property type="evidence" value="ECO:0007669"/>
    <property type="project" value="UniProtKB-KW"/>
</dbReference>
<evidence type="ECO:0000256" key="5">
    <source>
        <dbReference type="ARBA" id="ARBA00022842"/>
    </source>
</evidence>
<evidence type="ECO:0000259" key="8">
    <source>
        <dbReference type="PROSITE" id="PS51462"/>
    </source>
</evidence>
<evidence type="ECO:0000256" key="3">
    <source>
        <dbReference type="ARBA" id="ARBA00022723"/>
    </source>
</evidence>
<dbReference type="SUPFAM" id="SSF55811">
    <property type="entry name" value="Nudix"/>
    <property type="match status" value="2"/>
</dbReference>
<dbReference type="InterPro" id="IPR020084">
    <property type="entry name" value="NUDIX_hydrolase_CS"/>
</dbReference>
<comment type="caution">
    <text evidence="9">The sequence shown here is derived from an EMBL/GenBank/DDBJ whole genome shotgun (WGS) entry which is preliminary data.</text>
</comment>
<dbReference type="InterPro" id="IPR015797">
    <property type="entry name" value="NUDIX_hydrolase-like_dom_sf"/>
</dbReference>
<keyword evidence="3" id="KW-0479">Metal-binding</keyword>
<evidence type="ECO:0000256" key="1">
    <source>
        <dbReference type="ARBA" id="ARBA00001946"/>
    </source>
</evidence>
<evidence type="ECO:0000256" key="7">
    <source>
        <dbReference type="RuleBase" id="RU003476"/>
    </source>
</evidence>
<dbReference type="CDD" id="cd03429">
    <property type="entry name" value="NUDIX_NADH_pyrophosphatase_Nudt13"/>
    <property type="match status" value="1"/>
</dbReference>
<comment type="similarity">
    <text evidence="7">Belongs to the Nudix hydrolase family.</text>
</comment>
<reference evidence="9 10" key="1">
    <citation type="submission" date="2019-02" db="EMBL/GenBank/DDBJ databases">
        <title>Prokaryotic population dynamics and viral predation in marine succession experiment using metagenomics: the confinement effect.</title>
        <authorList>
            <person name="Haro-Moreno J.M."/>
            <person name="Rodriguez-Valera F."/>
            <person name="Lopez-Perez M."/>
        </authorList>
    </citation>
    <scope>NUCLEOTIDE SEQUENCE [LARGE SCALE GENOMIC DNA]</scope>
    <source>
        <strain evidence="9">MED-G169</strain>
    </source>
</reference>
<dbReference type="Proteomes" id="UP000318148">
    <property type="component" value="Unassembled WGS sequence"/>
</dbReference>
<comment type="cofactor">
    <cofactor evidence="1">
        <name>Mg(2+)</name>
        <dbReference type="ChEBI" id="CHEBI:18420"/>
    </cofactor>
</comment>
<dbReference type="PANTHER" id="PTHR11383:SF3">
    <property type="entry name" value="NAD(P)H PYROPHOSPHATASE NUDT13, MITOCHONDRIAL"/>
    <property type="match status" value="1"/>
</dbReference>
<dbReference type="InterPro" id="IPR000086">
    <property type="entry name" value="NUDIX_hydrolase_dom"/>
</dbReference>
<evidence type="ECO:0000256" key="6">
    <source>
        <dbReference type="ARBA" id="ARBA00023027"/>
    </source>
</evidence>
<evidence type="ECO:0000313" key="10">
    <source>
        <dbReference type="Proteomes" id="UP000318148"/>
    </source>
</evidence>
<name>A0A520LJU1_9GAMM</name>
<dbReference type="InterPro" id="IPR020476">
    <property type="entry name" value="Nudix_hydrolase"/>
</dbReference>
<accession>A0A520LJU1</accession>
<dbReference type="GO" id="GO:0046872">
    <property type="term" value="F:metal ion binding"/>
    <property type="evidence" value="ECO:0007669"/>
    <property type="project" value="UniProtKB-KW"/>
</dbReference>
<dbReference type="AlphaFoldDB" id="A0A520LJU1"/>
<feature type="domain" description="Nudix hydrolase" evidence="8">
    <location>
        <begin position="149"/>
        <end position="273"/>
    </location>
</feature>
<dbReference type="PRINTS" id="PR00502">
    <property type="entry name" value="NUDIXFAMILY"/>
</dbReference>
<dbReference type="PANTHER" id="PTHR11383">
    <property type="entry name" value="NUCLEOSIDE DIPHOSPHATE-LINKED MOIETY X MOTIF 13"/>
    <property type="match status" value="1"/>
</dbReference>
<evidence type="ECO:0000256" key="2">
    <source>
        <dbReference type="ARBA" id="ARBA00012381"/>
    </source>
</evidence>
<gene>
    <name evidence="9" type="ORF">EVB02_04045</name>
</gene>
<evidence type="ECO:0000256" key="4">
    <source>
        <dbReference type="ARBA" id="ARBA00022801"/>
    </source>
</evidence>
<sequence length="282" mass="31858">MSNLLLNDFHASSDYIGSEKKWIFLVFKGSVILRNNYFKDDWLAFDCSSAELFADVCKTKLCIGQFKGIDCEVWALTDNKLGLKEFVSVELRDLLVTLDEISFAMICRSVQLVTWHESNIFCGRCGEKNSMSTNEHCFVCKRCNLSFYPKISPCIIVAIISGDKCLLARQSSWPAGRYSALAGFIESGETAEQAVNREVMEEVGIEITNLTYFGSQSWPFPGQLMLGYIGEAKDKNLRVNELEIAEAKWFKFDELPMGIPPSTIMSGRLIERAVFTIRNKVI</sequence>
<dbReference type="Pfam" id="PF00293">
    <property type="entry name" value="NUDIX"/>
    <property type="match status" value="1"/>
</dbReference>
<dbReference type="NCBIfam" id="NF001299">
    <property type="entry name" value="PRK00241.1"/>
    <property type="match status" value="1"/>
</dbReference>
<evidence type="ECO:0000313" key="9">
    <source>
        <dbReference type="EMBL" id="RZO04106.1"/>
    </source>
</evidence>
<dbReference type="Gene3D" id="3.90.79.20">
    <property type="match status" value="1"/>
</dbReference>
<dbReference type="InterPro" id="IPR049734">
    <property type="entry name" value="NudC-like_C"/>
</dbReference>
<dbReference type="EC" id="3.6.1.22" evidence="2"/>
<keyword evidence="6" id="KW-0520">NAD</keyword>